<name>A0A5B7JGN0_PORTR</name>
<dbReference type="Proteomes" id="UP000324222">
    <property type="component" value="Unassembled WGS sequence"/>
</dbReference>
<feature type="compositionally biased region" description="Low complexity" evidence="7">
    <location>
        <begin position="29"/>
        <end position="70"/>
    </location>
</feature>
<evidence type="ECO:0000256" key="3">
    <source>
        <dbReference type="ARBA" id="ARBA00022491"/>
    </source>
</evidence>
<keyword evidence="3" id="KW-0678">Repressor</keyword>
<keyword evidence="4" id="KW-0805">Transcription regulation</keyword>
<evidence type="ECO:0000256" key="5">
    <source>
        <dbReference type="ARBA" id="ARBA00023163"/>
    </source>
</evidence>
<dbReference type="AlphaFoldDB" id="A0A5B7JGN0"/>
<reference evidence="9 10" key="1">
    <citation type="submission" date="2019-05" db="EMBL/GenBank/DDBJ databases">
        <title>Another draft genome of Portunus trituberculatus and its Hox gene families provides insights of decapod evolution.</title>
        <authorList>
            <person name="Jeong J.-H."/>
            <person name="Song I."/>
            <person name="Kim S."/>
            <person name="Choi T."/>
            <person name="Kim D."/>
            <person name="Ryu S."/>
            <person name="Kim W."/>
        </authorList>
    </citation>
    <scope>NUCLEOTIDE SEQUENCE [LARGE SCALE GENOMIC DNA]</scope>
    <source>
        <tissue evidence="9">Muscle</tissue>
    </source>
</reference>
<dbReference type="EMBL" id="VSRR010104004">
    <property type="protein sequence ID" value="MPC95930.1"/>
    <property type="molecule type" value="Genomic_DNA"/>
</dbReference>
<dbReference type="OrthoDB" id="103819at2759"/>
<sequence length="147" mass="15723">MDKSLFETHGSSKATERQAPSPMPPPSSENAATPNPSTTPTQTQEPDTTTYSSSNTTSSSATPSSQSSSTVLGSGASLNEPDDDDSPTPAILVYLVDPFNVGEDHPDMHRLVTLGLLRCYEHMLEGLPESMQNNVYLQVCGWPVLVL</sequence>
<evidence type="ECO:0000256" key="4">
    <source>
        <dbReference type="ARBA" id="ARBA00023015"/>
    </source>
</evidence>
<feature type="region of interest" description="Disordered" evidence="7">
    <location>
        <begin position="1"/>
        <end position="89"/>
    </location>
</feature>
<feature type="domain" description="MID" evidence="8">
    <location>
        <begin position="54"/>
        <end position="139"/>
    </location>
</feature>
<comment type="caution">
    <text evidence="9">The sequence shown here is derived from an EMBL/GenBank/DDBJ whole genome shotgun (WGS) entry which is preliminary data.</text>
</comment>
<dbReference type="GO" id="GO:0005634">
    <property type="term" value="C:nucleus"/>
    <property type="evidence" value="ECO:0007669"/>
    <property type="project" value="UniProtKB-SubCell"/>
</dbReference>
<accession>A0A5B7JGN0</accession>
<keyword evidence="5" id="KW-0804">Transcription</keyword>
<dbReference type="InterPro" id="IPR041285">
    <property type="entry name" value="MID_MedPIWI"/>
</dbReference>
<evidence type="ECO:0000313" key="10">
    <source>
        <dbReference type="Proteomes" id="UP000324222"/>
    </source>
</evidence>
<evidence type="ECO:0000256" key="2">
    <source>
        <dbReference type="ARBA" id="ARBA00009354"/>
    </source>
</evidence>
<protein>
    <submittedName>
        <fullName evidence="9">Mediator of RNA polymerase II transcription subunit 13</fullName>
    </submittedName>
</protein>
<dbReference type="Pfam" id="PF18296">
    <property type="entry name" value="MID_MedPIWI"/>
    <property type="match status" value="1"/>
</dbReference>
<evidence type="ECO:0000259" key="8">
    <source>
        <dbReference type="Pfam" id="PF18296"/>
    </source>
</evidence>
<gene>
    <name evidence="9" type="primary">skd_0</name>
    <name evidence="9" type="ORF">E2C01_091159</name>
</gene>
<comment type="subcellular location">
    <subcellularLocation>
        <location evidence="1">Nucleus</location>
    </subcellularLocation>
</comment>
<evidence type="ECO:0000256" key="7">
    <source>
        <dbReference type="SAM" id="MobiDB-lite"/>
    </source>
</evidence>
<organism evidence="9 10">
    <name type="scientific">Portunus trituberculatus</name>
    <name type="common">Swimming crab</name>
    <name type="synonym">Neptunus trituberculatus</name>
    <dbReference type="NCBI Taxonomy" id="210409"/>
    <lineage>
        <taxon>Eukaryota</taxon>
        <taxon>Metazoa</taxon>
        <taxon>Ecdysozoa</taxon>
        <taxon>Arthropoda</taxon>
        <taxon>Crustacea</taxon>
        <taxon>Multicrustacea</taxon>
        <taxon>Malacostraca</taxon>
        <taxon>Eumalacostraca</taxon>
        <taxon>Eucarida</taxon>
        <taxon>Decapoda</taxon>
        <taxon>Pleocyemata</taxon>
        <taxon>Brachyura</taxon>
        <taxon>Eubrachyura</taxon>
        <taxon>Portunoidea</taxon>
        <taxon>Portunidae</taxon>
        <taxon>Portuninae</taxon>
        <taxon>Portunus</taxon>
    </lineage>
</organism>
<evidence type="ECO:0000256" key="1">
    <source>
        <dbReference type="ARBA" id="ARBA00004123"/>
    </source>
</evidence>
<keyword evidence="10" id="KW-1185">Reference proteome</keyword>
<proteinExistence type="inferred from homology"/>
<comment type="similarity">
    <text evidence="2">Belongs to the Mediator complex subunit 13 family.</text>
</comment>
<keyword evidence="6" id="KW-0539">Nucleus</keyword>
<evidence type="ECO:0000256" key="6">
    <source>
        <dbReference type="ARBA" id="ARBA00023242"/>
    </source>
</evidence>
<evidence type="ECO:0000313" key="9">
    <source>
        <dbReference type="EMBL" id="MPC95930.1"/>
    </source>
</evidence>